<dbReference type="Proteomes" id="UP000826195">
    <property type="component" value="Unassembled WGS sequence"/>
</dbReference>
<protein>
    <submittedName>
        <fullName evidence="2">Uncharacterized protein</fullName>
    </submittedName>
</protein>
<dbReference type="EMBL" id="JAHXZJ010001864">
    <property type="protein sequence ID" value="KAH0549070.1"/>
    <property type="molecule type" value="Genomic_DNA"/>
</dbReference>
<feature type="compositionally biased region" description="Basic and acidic residues" evidence="1">
    <location>
        <begin position="90"/>
        <end position="99"/>
    </location>
</feature>
<comment type="caution">
    <text evidence="2">The sequence shown here is derived from an EMBL/GenBank/DDBJ whole genome shotgun (WGS) entry which is preliminary data.</text>
</comment>
<keyword evidence="3" id="KW-1185">Reference proteome</keyword>
<name>A0AAV7IA16_COTGL</name>
<organism evidence="2 3">
    <name type="scientific">Cotesia glomerata</name>
    <name type="common">Lepidopteran parasitic wasp</name>
    <name type="synonym">Apanteles glomeratus</name>
    <dbReference type="NCBI Taxonomy" id="32391"/>
    <lineage>
        <taxon>Eukaryota</taxon>
        <taxon>Metazoa</taxon>
        <taxon>Ecdysozoa</taxon>
        <taxon>Arthropoda</taxon>
        <taxon>Hexapoda</taxon>
        <taxon>Insecta</taxon>
        <taxon>Pterygota</taxon>
        <taxon>Neoptera</taxon>
        <taxon>Endopterygota</taxon>
        <taxon>Hymenoptera</taxon>
        <taxon>Apocrita</taxon>
        <taxon>Ichneumonoidea</taxon>
        <taxon>Braconidae</taxon>
        <taxon>Microgastrinae</taxon>
        <taxon>Cotesia</taxon>
    </lineage>
</organism>
<proteinExistence type="predicted"/>
<feature type="region of interest" description="Disordered" evidence="1">
    <location>
        <begin position="27"/>
        <end position="53"/>
    </location>
</feature>
<evidence type="ECO:0000256" key="1">
    <source>
        <dbReference type="SAM" id="MobiDB-lite"/>
    </source>
</evidence>
<accession>A0AAV7IA16</accession>
<sequence>MSWNEGVSWYRRVGALGLGLTLQPAISSTTKEQRRKKTKKKVPESLRLQRKQEGRARREYLVDSLLFCQPSERKPRPVSLSNKSLQHLEPLARMDESTRVEPTPDSAPAPPRSYVLSSSSLVLSPLQPPRTTAGSRYEHVPTSMRIILQLRAYVTGSKTKTKTKTWTKVNFTSCLQEEGLPAAARGRRLFRVYKRPPSPSLLVTFTFRLFLLFLIR</sequence>
<gene>
    <name evidence="2" type="ORF">KQX54_005715</name>
</gene>
<feature type="region of interest" description="Disordered" evidence="1">
    <location>
        <begin position="73"/>
        <end position="114"/>
    </location>
</feature>
<dbReference type="AlphaFoldDB" id="A0AAV7IA16"/>
<reference evidence="2 3" key="1">
    <citation type="journal article" date="2021" name="J. Hered.">
        <title>A chromosome-level genome assembly of the parasitoid wasp, Cotesia glomerata (Hymenoptera: Braconidae).</title>
        <authorList>
            <person name="Pinto B.J."/>
            <person name="Weis J.J."/>
            <person name="Gamble T."/>
            <person name="Ode P.J."/>
            <person name="Paul R."/>
            <person name="Zaspel J.M."/>
        </authorList>
    </citation>
    <scope>NUCLEOTIDE SEQUENCE [LARGE SCALE GENOMIC DNA]</scope>
    <source>
        <strain evidence="2">CgM1</strain>
    </source>
</reference>
<evidence type="ECO:0000313" key="3">
    <source>
        <dbReference type="Proteomes" id="UP000826195"/>
    </source>
</evidence>
<evidence type="ECO:0000313" key="2">
    <source>
        <dbReference type="EMBL" id="KAH0549070.1"/>
    </source>
</evidence>